<proteinExistence type="inferred from homology"/>
<feature type="transmembrane region" description="Helical" evidence="5">
    <location>
        <begin position="315"/>
        <end position="335"/>
    </location>
</feature>
<dbReference type="RefSeq" id="WP_126141942.1">
    <property type="nucleotide sequence ID" value="NZ_RXHU01000041.1"/>
</dbReference>
<feature type="transmembrane region" description="Helical" evidence="5">
    <location>
        <begin position="167"/>
        <end position="188"/>
    </location>
</feature>
<gene>
    <name evidence="5" type="primary">nuoN</name>
    <name evidence="8" type="ORF">EJQ19_14450</name>
</gene>
<feature type="transmembrane region" description="Helical" evidence="5">
    <location>
        <begin position="425"/>
        <end position="443"/>
    </location>
</feature>
<evidence type="ECO:0000256" key="5">
    <source>
        <dbReference type="HAMAP-Rule" id="MF_00445"/>
    </source>
</evidence>
<dbReference type="InterPro" id="IPR001750">
    <property type="entry name" value="ND/Mrp_TM"/>
</dbReference>
<keyword evidence="4 5" id="KW-0472">Membrane</keyword>
<dbReference type="GO" id="GO:0042773">
    <property type="term" value="P:ATP synthesis coupled electron transport"/>
    <property type="evidence" value="ECO:0007669"/>
    <property type="project" value="InterPro"/>
</dbReference>
<comment type="function">
    <text evidence="5">NDH-1 shuttles electrons from NADH, via FMN and iron-sulfur (Fe-S) centers, to quinones in the respiratory chain. The immediate electron acceptor for the enzyme in this species is believed to be a menaquinone. Couples the redox reaction to proton translocation (for every two electrons transferred, four hydrogen ions are translocated across the cytoplasmic membrane), and thus conserves the redox energy in a proton gradient.</text>
</comment>
<dbReference type="NCBIfam" id="TIGR01770">
    <property type="entry name" value="NDH_I_N"/>
    <property type="match status" value="1"/>
</dbReference>
<dbReference type="EC" id="7.1.1.-" evidence="5"/>
<dbReference type="InterPro" id="IPR010096">
    <property type="entry name" value="NADH-Q_OxRdtase_suN/2"/>
</dbReference>
<feature type="transmembrane region" description="Helical" evidence="5">
    <location>
        <begin position="382"/>
        <end position="405"/>
    </location>
</feature>
<evidence type="ECO:0000256" key="2">
    <source>
        <dbReference type="ARBA" id="ARBA00022692"/>
    </source>
</evidence>
<keyword evidence="5" id="KW-0813">Transport</keyword>
<dbReference type="GO" id="GO:0048038">
    <property type="term" value="F:quinone binding"/>
    <property type="evidence" value="ECO:0007669"/>
    <property type="project" value="UniProtKB-KW"/>
</dbReference>
<protein>
    <recommendedName>
        <fullName evidence="5">NADH-quinone oxidoreductase subunit N</fullName>
        <ecNumber evidence="5">7.1.1.-</ecNumber>
    </recommendedName>
    <alternativeName>
        <fullName evidence="5">NADH dehydrogenase I subunit N</fullName>
    </alternativeName>
    <alternativeName>
        <fullName evidence="5">NDH-1 subunit N</fullName>
    </alternativeName>
</protein>
<feature type="domain" description="NADH:quinone oxidoreductase/Mrp antiporter transmembrane" evidence="7">
    <location>
        <begin position="132"/>
        <end position="436"/>
    </location>
</feature>
<dbReference type="GO" id="GO:0005886">
    <property type="term" value="C:plasma membrane"/>
    <property type="evidence" value="ECO:0007669"/>
    <property type="project" value="UniProtKB-SubCell"/>
</dbReference>
<name>A0A430JD39_9BACL</name>
<dbReference type="GO" id="GO:0050136">
    <property type="term" value="F:NADH dehydrogenase (quinone) (non-electrogenic) activity"/>
    <property type="evidence" value="ECO:0007669"/>
    <property type="project" value="UniProtKB-UniRule"/>
</dbReference>
<comment type="catalytic activity">
    <reaction evidence="5">
        <text>a quinone + NADH + 5 H(+)(in) = a quinol + NAD(+) + 4 H(+)(out)</text>
        <dbReference type="Rhea" id="RHEA:57888"/>
        <dbReference type="ChEBI" id="CHEBI:15378"/>
        <dbReference type="ChEBI" id="CHEBI:24646"/>
        <dbReference type="ChEBI" id="CHEBI:57540"/>
        <dbReference type="ChEBI" id="CHEBI:57945"/>
        <dbReference type="ChEBI" id="CHEBI:132124"/>
    </reaction>
</comment>
<sequence length="504" mass="54875">MEQILRLQASDLQYLLPELALVVTAVILSLLDLALPNRVNRTFIGWLTLVGIVVSGVFVTLQLNPAEPVQLLNFSYRVDDFSNIMKLLVLTGTALVVLMSIGFVKEDSIPHVGEYYYFYLPAALGAMIMSSSGDLITLYVGLELLSITSYLLVAMKKKDGLSNEGAFKYLVMGGISSAIILYGMSFLYGMSGSTNLMEIGQALPTLAASYEPLLYLAFFLLLAGFGFKIAAAPFHSWAPDVYQGAPTPVTAFLAVVSKAAGFAILFRVFYVLFAFNSFEGTKLQSDVFLAISVMAAIAMVVGNFTALKQTNMKRLLAYSGIANAGYILVPIATYFSVTHYANFSEFIFYLIAYLVMNIGAFAVLMIVEAAEGHTEAKGFAGLYYRAPLTAVAMVLLVLSLAGIPLSGGFFGKFYIILGTMQTQQYWLGALMIATSVVSLYYYFGIVRQMFMRSDYEPAPVRVSVPLGIVVWLCALVSVALGVVPQAVLKGIDTIFTLTSDFIIR</sequence>
<feature type="transmembrane region" description="Helical" evidence="5">
    <location>
        <begin position="12"/>
        <end position="31"/>
    </location>
</feature>
<dbReference type="PANTHER" id="PTHR22773">
    <property type="entry name" value="NADH DEHYDROGENASE"/>
    <property type="match status" value="1"/>
</dbReference>
<dbReference type="AlphaFoldDB" id="A0A430JD39"/>
<dbReference type="OrthoDB" id="9811718at2"/>
<accession>A0A430JD39</accession>
<evidence type="ECO:0000313" key="9">
    <source>
        <dbReference type="Proteomes" id="UP000276128"/>
    </source>
</evidence>
<comment type="similarity">
    <text evidence="5">Belongs to the complex I subunit 2 family.</text>
</comment>
<feature type="transmembrane region" description="Helical" evidence="5">
    <location>
        <begin position="347"/>
        <end position="370"/>
    </location>
</feature>
<dbReference type="GO" id="GO:0008137">
    <property type="term" value="F:NADH dehydrogenase (ubiquinone) activity"/>
    <property type="evidence" value="ECO:0007669"/>
    <property type="project" value="InterPro"/>
</dbReference>
<feature type="transmembrane region" description="Helical" evidence="5">
    <location>
        <begin position="43"/>
        <end position="64"/>
    </location>
</feature>
<evidence type="ECO:0000313" key="8">
    <source>
        <dbReference type="EMBL" id="RTE08966.1"/>
    </source>
</evidence>
<keyword evidence="9" id="KW-1185">Reference proteome</keyword>
<feature type="transmembrane region" description="Helical" evidence="5">
    <location>
        <begin position="464"/>
        <end position="483"/>
    </location>
</feature>
<feature type="transmembrane region" description="Helical" evidence="5">
    <location>
        <begin position="116"/>
        <end position="132"/>
    </location>
</feature>
<dbReference type="EMBL" id="RXHU01000041">
    <property type="protein sequence ID" value="RTE08966.1"/>
    <property type="molecule type" value="Genomic_DNA"/>
</dbReference>
<keyword evidence="5" id="KW-1278">Translocase</keyword>
<evidence type="ECO:0000256" key="1">
    <source>
        <dbReference type="ARBA" id="ARBA00004651"/>
    </source>
</evidence>
<evidence type="ECO:0000256" key="4">
    <source>
        <dbReference type="ARBA" id="ARBA00023136"/>
    </source>
</evidence>
<feature type="transmembrane region" description="Helical" evidence="5">
    <location>
        <begin position="287"/>
        <end position="306"/>
    </location>
</feature>
<organism evidence="8 9">
    <name type="scientific">Paenibacillus whitsoniae</name>
    <dbReference type="NCBI Taxonomy" id="2496558"/>
    <lineage>
        <taxon>Bacteria</taxon>
        <taxon>Bacillati</taxon>
        <taxon>Bacillota</taxon>
        <taxon>Bacilli</taxon>
        <taxon>Bacillales</taxon>
        <taxon>Paenibacillaceae</taxon>
        <taxon>Paenibacillus</taxon>
    </lineage>
</organism>
<dbReference type="HAMAP" id="MF_00445">
    <property type="entry name" value="NDH1_NuoN_1"/>
    <property type="match status" value="1"/>
</dbReference>
<comment type="subunit">
    <text evidence="5">NDH-1 is composed of 14 different subunits. Subunits NuoA, H, J, K, L, M, N constitute the membrane sector of the complex.</text>
</comment>
<dbReference type="Pfam" id="PF00361">
    <property type="entry name" value="Proton_antipo_M"/>
    <property type="match status" value="1"/>
</dbReference>
<keyword evidence="5" id="KW-0874">Quinone</keyword>
<feature type="transmembrane region" description="Helical" evidence="5">
    <location>
        <begin position="213"/>
        <end position="231"/>
    </location>
</feature>
<evidence type="ECO:0000256" key="6">
    <source>
        <dbReference type="RuleBase" id="RU000320"/>
    </source>
</evidence>
<keyword evidence="5" id="KW-1003">Cell membrane</keyword>
<feature type="transmembrane region" description="Helical" evidence="5">
    <location>
        <begin position="252"/>
        <end position="275"/>
    </location>
</feature>
<evidence type="ECO:0000256" key="3">
    <source>
        <dbReference type="ARBA" id="ARBA00022989"/>
    </source>
</evidence>
<reference evidence="8 9" key="1">
    <citation type="submission" date="2018-12" db="EMBL/GenBank/DDBJ databases">
        <title>Bacillus ochoae sp. nov., Paenibacillus whitsoniae sp. nov., Paenibacillus spiritus sp. nov. Isolated from the Mars Exploration Rover during spacecraft assembly.</title>
        <authorList>
            <person name="Seuylemezian A."/>
            <person name="Vaishampayan P."/>
        </authorList>
    </citation>
    <scope>NUCLEOTIDE SEQUENCE [LARGE SCALE GENOMIC DNA]</scope>
    <source>
        <strain evidence="8 9">MER 54</strain>
    </source>
</reference>
<comment type="caution">
    <text evidence="8">The sequence shown here is derived from an EMBL/GenBank/DDBJ whole genome shotgun (WGS) entry which is preliminary data.</text>
</comment>
<comment type="subcellular location">
    <subcellularLocation>
        <location evidence="1 5">Cell membrane</location>
        <topology evidence="1 5">Multi-pass membrane protein</topology>
    </subcellularLocation>
    <subcellularLocation>
        <location evidence="6">Membrane</location>
        <topology evidence="6">Multi-pass membrane protein</topology>
    </subcellularLocation>
</comment>
<keyword evidence="5" id="KW-0520">NAD</keyword>
<dbReference type="Proteomes" id="UP000276128">
    <property type="component" value="Unassembled WGS sequence"/>
</dbReference>
<keyword evidence="3 5" id="KW-1133">Transmembrane helix</keyword>
<feature type="transmembrane region" description="Helical" evidence="5">
    <location>
        <begin position="138"/>
        <end position="155"/>
    </location>
</feature>
<evidence type="ECO:0000259" key="7">
    <source>
        <dbReference type="Pfam" id="PF00361"/>
    </source>
</evidence>
<feature type="transmembrane region" description="Helical" evidence="5">
    <location>
        <begin position="84"/>
        <end position="104"/>
    </location>
</feature>
<keyword evidence="2 5" id="KW-0812">Transmembrane</keyword>